<dbReference type="SUPFAM" id="SSF48452">
    <property type="entry name" value="TPR-like"/>
    <property type="match status" value="1"/>
</dbReference>
<gene>
    <name evidence="1" type="ORF">ACFQZP_40260</name>
</gene>
<accession>A0ABW2VVT1</accession>
<comment type="caution">
    <text evidence="1">The sequence shown here is derived from an EMBL/GenBank/DDBJ whole genome shotgun (WGS) entry which is preliminary data.</text>
</comment>
<reference evidence="2" key="1">
    <citation type="journal article" date="2019" name="Int. J. Syst. Evol. Microbiol.">
        <title>The Global Catalogue of Microorganisms (GCM) 10K type strain sequencing project: providing services to taxonomists for standard genome sequencing and annotation.</title>
        <authorList>
            <consortium name="The Broad Institute Genomics Platform"/>
            <consortium name="The Broad Institute Genome Sequencing Center for Infectious Disease"/>
            <person name="Wu L."/>
            <person name="Ma J."/>
        </authorList>
    </citation>
    <scope>NUCLEOTIDE SEQUENCE [LARGE SCALE GENOMIC DNA]</scope>
    <source>
        <strain evidence="2">CGMCC 4.7198</strain>
    </source>
</reference>
<evidence type="ECO:0000313" key="1">
    <source>
        <dbReference type="EMBL" id="MFD0287757.1"/>
    </source>
</evidence>
<dbReference type="RefSeq" id="WP_381301716.1">
    <property type="nucleotide sequence ID" value="NZ_JBHTEC010000004.1"/>
</dbReference>
<protein>
    <submittedName>
        <fullName evidence="1">Transcriptional regulator</fullName>
    </submittedName>
</protein>
<organism evidence="1 2">
    <name type="scientific">Streptomyces lutosisoli</name>
    <dbReference type="NCBI Taxonomy" id="2665721"/>
    <lineage>
        <taxon>Bacteria</taxon>
        <taxon>Bacillati</taxon>
        <taxon>Actinomycetota</taxon>
        <taxon>Actinomycetes</taxon>
        <taxon>Kitasatosporales</taxon>
        <taxon>Streptomycetaceae</taxon>
        <taxon>Streptomyces</taxon>
    </lineage>
</organism>
<dbReference type="EMBL" id="JBHTEC010000004">
    <property type="protein sequence ID" value="MFD0287757.1"/>
    <property type="molecule type" value="Genomic_DNA"/>
</dbReference>
<dbReference type="Proteomes" id="UP001596957">
    <property type="component" value="Unassembled WGS sequence"/>
</dbReference>
<name>A0ABW2VVT1_9ACTN</name>
<dbReference type="InterPro" id="IPR011990">
    <property type="entry name" value="TPR-like_helical_dom_sf"/>
</dbReference>
<keyword evidence="2" id="KW-1185">Reference proteome</keyword>
<proteinExistence type="predicted"/>
<evidence type="ECO:0000313" key="2">
    <source>
        <dbReference type="Proteomes" id="UP001596957"/>
    </source>
</evidence>
<dbReference type="Gene3D" id="1.25.40.10">
    <property type="entry name" value="Tetratricopeptide repeat domain"/>
    <property type="match status" value="1"/>
</dbReference>
<sequence length="465" mass="50601">MEGEPTMSDQLLPHPLAALRAELGLSGEQYLDRLDDVHCALGCGRMAKNRQKVSRWENGVNSPEMPARYAMARLHGIPRDAVTELGWPDFLLLAFPDDRPVLDSPWTLAGTVAAVAAAARGGSMQDRRGFLIASGATLTGLATSWSLALAEPAEALPAAPAGATPVNTRLTPALLDTLEQRLDDLRRLDDVLGGARLRQTAIAEYDLLEGLAKQTGQHGPLEHRLLSLLAESARMCGWLQFDSGHHARAQRFYITALRASASASDHQVGANTLAFMAIQVYSEGNPQDAVNLVRAAQDTSARRTTPRVKSMLHARAARALSKTGDRAACWRELDAARTEYARGPHDDDPTWSYWLTPGEIEMLAGSSALDLDDPRRALTHFEQARHVQYAADGYARDHVLYLTRTARAHLQLGDLDAACGAATDAFHQNVTLNSSRPSDALDDLRDDLAPHRHVSAVRDFLLLTA</sequence>